<feature type="repeat" description="PPR" evidence="2">
    <location>
        <begin position="225"/>
        <end position="259"/>
    </location>
</feature>
<dbReference type="EMBL" id="GGEC01076291">
    <property type="protein sequence ID" value="MBX56775.1"/>
    <property type="molecule type" value="Transcribed_RNA"/>
</dbReference>
<feature type="repeat" description="PPR" evidence="2">
    <location>
        <begin position="538"/>
        <end position="572"/>
    </location>
</feature>
<feature type="domain" description="PROP1-like PPR" evidence="4">
    <location>
        <begin position="446"/>
        <end position="567"/>
    </location>
</feature>
<feature type="repeat" description="PPR" evidence="2">
    <location>
        <begin position="503"/>
        <end position="537"/>
    </location>
</feature>
<feature type="region of interest" description="Disordered" evidence="3">
    <location>
        <begin position="127"/>
        <end position="150"/>
    </location>
</feature>
<dbReference type="Gene3D" id="1.25.40.10">
    <property type="entry name" value="Tetratricopeptide repeat domain"/>
    <property type="match status" value="4"/>
</dbReference>
<feature type="compositionally biased region" description="Acidic residues" evidence="3">
    <location>
        <begin position="129"/>
        <end position="139"/>
    </location>
</feature>
<dbReference type="InterPro" id="IPR051222">
    <property type="entry name" value="PPR/CCM1_RNA-binding"/>
</dbReference>
<dbReference type="Pfam" id="PF13041">
    <property type="entry name" value="PPR_2"/>
    <property type="match status" value="1"/>
</dbReference>
<proteinExistence type="predicted"/>
<evidence type="ECO:0000256" key="2">
    <source>
        <dbReference type="PROSITE-ProRule" id="PRU00708"/>
    </source>
</evidence>
<accession>A0A2P2PPZ4</accession>
<organism evidence="5">
    <name type="scientific">Rhizophora mucronata</name>
    <name type="common">Asiatic mangrove</name>
    <dbReference type="NCBI Taxonomy" id="61149"/>
    <lineage>
        <taxon>Eukaryota</taxon>
        <taxon>Viridiplantae</taxon>
        <taxon>Streptophyta</taxon>
        <taxon>Embryophyta</taxon>
        <taxon>Tracheophyta</taxon>
        <taxon>Spermatophyta</taxon>
        <taxon>Magnoliopsida</taxon>
        <taxon>eudicotyledons</taxon>
        <taxon>Gunneridae</taxon>
        <taxon>Pentapetalae</taxon>
        <taxon>rosids</taxon>
        <taxon>fabids</taxon>
        <taxon>Malpighiales</taxon>
        <taxon>Rhizophoraceae</taxon>
        <taxon>Rhizophora</taxon>
    </lineage>
</organism>
<name>A0A2P2PPZ4_RHIMU</name>
<evidence type="ECO:0000259" key="4">
    <source>
        <dbReference type="Pfam" id="PF17177"/>
    </source>
</evidence>
<dbReference type="PANTHER" id="PTHR47942">
    <property type="entry name" value="TETRATRICOPEPTIDE REPEAT (TPR)-LIKE SUPERFAMILY PROTEIN-RELATED"/>
    <property type="match status" value="1"/>
</dbReference>
<dbReference type="InterPro" id="IPR033443">
    <property type="entry name" value="PROP1-like_PPR_dom"/>
</dbReference>
<feature type="repeat" description="PPR" evidence="2">
    <location>
        <begin position="328"/>
        <end position="362"/>
    </location>
</feature>
<dbReference type="InterPro" id="IPR011990">
    <property type="entry name" value="TPR-like_helical_dom_sf"/>
</dbReference>
<protein>
    <submittedName>
        <fullName evidence="5">Uncharacterized protein MANES_01G227300</fullName>
    </submittedName>
</protein>
<sequence>MGHSVRRNPAKLSSFLRHYVRSQPDFNFHGKCYTTATSWQLVSVFDKQRGGVGQHRGEHVRIPNWGSLPLSRLLYKVPFVFPHSSSISCFIEKLPLGRNNSTSATLSPSILSLRGINLPARGVSSFSDNDVDGNSDSEIEDKNDGLEGEKEGGGIVGLIPEVDRVCKLIDELFALDRNLEAVLDECGVNLSHDLVVQVLERFRHARKPAFRFFCWAGQKTGFAHNSRTYNSMMSILGKTKQFETMVSTLEEMGEKGLLTMETFSIAMRAFAAAKERKKAVAIFQMMSKYNFKVGVGTFNSLLDCLGRAKLGKEAQALFGKLQGRFTPNLRTYTALLSGWCRLKNLMEAGKIWNEMIDRGFKPDVVAYNVMLEGLLRIKKRSDAIKLFHVMKAKGPSPDVCSYTILIQDLCKQRMMSEATEYFHEMIDSGIQPDAAVYTCLVMGFGMQNKMDMVYELLKEMKEKGYPPDGRTFNALIKLMTCRRMPDNAARIYKKMIQSGHQPTIHTYNMIMKSYFQIRNCVMGCAVWDEMGGMGCCPDDNSYTILINGLVSHGRSEDACKYLEEMIEKGMKAPQLDYNRFTADFSRAGKPDILEELAQKMQLSGKFEVSNFLKRCAEMMKKRIKRRDPPNRRYLQFAQYQWSG</sequence>
<evidence type="ECO:0000256" key="1">
    <source>
        <dbReference type="ARBA" id="ARBA00022737"/>
    </source>
</evidence>
<evidence type="ECO:0000313" key="5">
    <source>
        <dbReference type="EMBL" id="MBX56775.1"/>
    </source>
</evidence>
<feature type="repeat" description="PPR" evidence="2">
    <location>
        <begin position="468"/>
        <end position="502"/>
    </location>
</feature>
<feature type="compositionally biased region" description="Basic and acidic residues" evidence="3">
    <location>
        <begin position="140"/>
        <end position="150"/>
    </location>
</feature>
<dbReference type="PANTHER" id="PTHR47942:SF48">
    <property type="entry name" value="OS05G0355200 PROTEIN"/>
    <property type="match status" value="1"/>
</dbReference>
<keyword evidence="1" id="KW-0677">Repeat</keyword>
<dbReference type="Pfam" id="PF01535">
    <property type="entry name" value="PPR"/>
    <property type="match status" value="2"/>
</dbReference>
<dbReference type="PROSITE" id="PS51375">
    <property type="entry name" value="PPR"/>
    <property type="match status" value="8"/>
</dbReference>
<reference evidence="5" key="1">
    <citation type="submission" date="2018-02" db="EMBL/GenBank/DDBJ databases">
        <title>Rhizophora mucronata_Transcriptome.</title>
        <authorList>
            <person name="Meera S.P."/>
            <person name="Sreeshan A."/>
            <person name="Augustine A."/>
        </authorList>
    </citation>
    <scope>NUCLEOTIDE SEQUENCE</scope>
    <source>
        <tissue evidence="5">Leaf</tissue>
    </source>
</reference>
<feature type="repeat" description="PPR" evidence="2">
    <location>
        <begin position="433"/>
        <end position="467"/>
    </location>
</feature>
<feature type="repeat" description="PPR" evidence="2">
    <location>
        <begin position="398"/>
        <end position="432"/>
    </location>
</feature>
<dbReference type="AlphaFoldDB" id="A0A2P2PPZ4"/>
<feature type="repeat" description="PPR" evidence="2">
    <location>
        <begin position="363"/>
        <end position="397"/>
    </location>
</feature>
<dbReference type="NCBIfam" id="TIGR00756">
    <property type="entry name" value="PPR"/>
    <property type="match status" value="8"/>
</dbReference>
<dbReference type="Pfam" id="PF17177">
    <property type="entry name" value="PPR_long"/>
    <property type="match status" value="1"/>
</dbReference>
<dbReference type="InterPro" id="IPR002885">
    <property type="entry name" value="PPR_rpt"/>
</dbReference>
<dbReference type="SUPFAM" id="SSF81901">
    <property type="entry name" value="HCP-like"/>
    <property type="match status" value="1"/>
</dbReference>
<dbReference type="Pfam" id="PF12854">
    <property type="entry name" value="PPR_1"/>
    <property type="match status" value="1"/>
</dbReference>
<evidence type="ECO:0000256" key="3">
    <source>
        <dbReference type="SAM" id="MobiDB-lite"/>
    </source>
</evidence>